<dbReference type="EC" id="1.4.4.2" evidence="2"/>
<evidence type="ECO:0000256" key="2">
    <source>
        <dbReference type="ARBA" id="ARBA00012134"/>
    </source>
</evidence>
<accession>A0A414ASE2</accession>
<evidence type="ECO:0000313" key="12">
    <source>
        <dbReference type="Proteomes" id="UP000284543"/>
    </source>
</evidence>
<evidence type="ECO:0000256" key="3">
    <source>
        <dbReference type="ARBA" id="ARBA00022898"/>
    </source>
</evidence>
<dbReference type="GO" id="GO:0019464">
    <property type="term" value="P:glycine decarboxylation via glycine cleavage system"/>
    <property type="evidence" value="ECO:0007669"/>
    <property type="project" value="TreeGrafter"/>
</dbReference>
<dbReference type="Gene3D" id="6.20.440.10">
    <property type="match status" value="1"/>
</dbReference>
<gene>
    <name evidence="10" type="ORF">DW839_19625</name>
    <name evidence="9" type="ORF">DWW02_08130</name>
</gene>
<dbReference type="Pfam" id="PF00266">
    <property type="entry name" value="Aminotran_5"/>
    <property type="match status" value="1"/>
</dbReference>
<dbReference type="InterPro" id="IPR015422">
    <property type="entry name" value="PyrdxlP-dep_Trfase_small"/>
</dbReference>
<dbReference type="PANTHER" id="PTHR11773">
    <property type="entry name" value="GLYCINE DEHYDROGENASE, DECARBOXYLATING"/>
    <property type="match status" value="1"/>
</dbReference>
<dbReference type="AlphaFoldDB" id="A0A414ASE2"/>
<comment type="function">
    <text evidence="1">The glycine cleavage system catalyzes the degradation of glycine. The P protein binds the alpha-amino group of glycine through its pyridoxal phosphate cofactor; CO(2) is released and the remaining methylamine moiety is then transferred to the lipoamide cofactor of the H protein.</text>
</comment>
<evidence type="ECO:0000256" key="6">
    <source>
        <dbReference type="SAM" id="MobiDB-lite"/>
    </source>
</evidence>
<dbReference type="GO" id="GO:0005960">
    <property type="term" value="C:glycine cleavage complex"/>
    <property type="evidence" value="ECO:0007669"/>
    <property type="project" value="TreeGrafter"/>
</dbReference>
<keyword evidence="4" id="KW-0560">Oxidoreductase</keyword>
<keyword evidence="10" id="KW-0808">Transferase</keyword>
<evidence type="ECO:0000259" key="7">
    <source>
        <dbReference type="Pfam" id="PF00266"/>
    </source>
</evidence>
<dbReference type="EMBL" id="QSHZ01000022">
    <property type="protein sequence ID" value="RHC54431.1"/>
    <property type="molecule type" value="Genomic_DNA"/>
</dbReference>
<dbReference type="KEGG" id="cbol:CGC65_19020"/>
<dbReference type="RefSeq" id="WP_002564975.1">
    <property type="nucleotide sequence ID" value="NZ_CABKUK010000001.1"/>
</dbReference>
<sequence length="530" mass="59365">MKRDYSKHLRRFHEAKWDEELIFDLSVPGQRGVNVTKPSPQITEEVGDGADDIPPCMRRKTPPFLPEVHQARVNRHYLRLTQEILGNDITPDLGEGTCTIKYSPKVQEHIANTHPNIIDVHPLQDASTIQGILEIYKKTEEMICEISGMDAACCHMGGGAAACFAGASVIRAYHEAKGNTQKDEIITTIFSHPCDAGAPATAGYKVITLMSDPETGMPSLEAFRSALSERTAAIFITNPEDTGIFNPQIKEIVDAAHEAGALCYYDQANVNGIMTITRAKEIGADLIHYNLHKTFSSPHGGMGPGVGALCVREPLKAFLPVPRVEYDGKQYYMDCNCPESIGKVRMFMGNANVILRVYMWIRQLGADGLREAAVCAVLNNQYMMKKVGQIKGVKIFYAEGKRRIEQCRYSWQPLKEDTGFGTVDVTKRLVDFGMQHYWQSHHPWIVPEPFTLEPTESFSKDDLDEFAAILKEISRECYEEPETIRSAPHNAPIHNTLLDEVMDFDKIAVTYRQLRKRMEAGTISKDILGQ</sequence>
<dbReference type="InterPro" id="IPR000192">
    <property type="entry name" value="Aminotrans_V_dom"/>
</dbReference>
<feature type="domain" description="Aminotransferase class V" evidence="7">
    <location>
        <begin position="169"/>
        <end position="322"/>
    </location>
</feature>
<feature type="region of interest" description="Disordered" evidence="6">
    <location>
        <begin position="33"/>
        <end position="55"/>
    </location>
</feature>
<dbReference type="Pfam" id="PF21478">
    <property type="entry name" value="GcvP2_C"/>
    <property type="match status" value="1"/>
</dbReference>
<dbReference type="InterPro" id="IPR015424">
    <property type="entry name" value="PyrdxlP-dep_Trfase"/>
</dbReference>
<dbReference type="InterPro" id="IPR015421">
    <property type="entry name" value="PyrdxlP-dep_Trfase_major"/>
</dbReference>
<evidence type="ECO:0000256" key="4">
    <source>
        <dbReference type="ARBA" id="ARBA00023002"/>
    </source>
</evidence>
<proteinExistence type="predicted"/>
<dbReference type="PANTHER" id="PTHR11773:SF1">
    <property type="entry name" value="GLYCINE DEHYDROGENASE (DECARBOXYLATING), MITOCHONDRIAL"/>
    <property type="match status" value="1"/>
</dbReference>
<evidence type="ECO:0000313" key="10">
    <source>
        <dbReference type="EMBL" id="RHC54431.1"/>
    </source>
</evidence>
<evidence type="ECO:0000259" key="8">
    <source>
        <dbReference type="Pfam" id="PF21478"/>
    </source>
</evidence>
<dbReference type="Gene3D" id="3.40.640.10">
    <property type="entry name" value="Type I PLP-dependent aspartate aminotransferase-like (Major domain)"/>
    <property type="match status" value="1"/>
</dbReference>
<dbReference type="Proteomes" id="UP000283975">
    <property type="component" value="Unassembled WGS sequence"/>
</dbReference>
<name>A0A414ASE2_9FIRM</name>
<dbReference type="GO" id="GO:0005829">
    <property type="term" value="C:cytosol"/>
    <property type="evidence" value="ECO:0007669"/>
    <property type="project" value="TreeGrafter"/>
</dbReference>
<dbReference type="GO" id="GO:0004375">
    <property type="term" value="F:glycine dehydrogenase (decarboxylating) activity"/>
    <property type="evidence" value="ECO:0007669"/>
    <property type="project" value="UniProtKB-EC"/>
</dbReference>
<organism evidence="10 11">
    <name type="scientific">Enterocloster bolteae</name>
    <dbReference type="NCBI Taxonomy" id="208479"/>
    <lineage>
        <taxon>Bacteria</taxon>
        <taxon>Bacillati</taxon>
        <taxon>Bacillota</taxon>
        <taxon>Clostridia</taxon>
        <taxon>Lachnospirales</taxon>
        <taxon>Lachnospiraceae</taxon>
        <taxon>Enterocloster</taxon>
    </lineage>
</organism>
<comment type="catalytic activity">
    <reaction evidence="5">
        <text>N(6)-[(R)-lipoyl]-L-lysyl-[glycine-cleavage complex H protein] + glycine + H(+) = N(6)-[(R)-S(8)-aminomethyldihydrolipoyl]-L-lysyl-[glycine-cleavage complex H protein] + CO2</text>
        <dbReference type="Rhea" id="RHEA:24304"/>
        <dbReference type="Rhea" id="RHEA-COMP:10494"/>
        <dbReference type="Rhea" id="RHEA-COMP:10495"/>
        <dbReference type="ChEBI" id="CHEBI:15378"/>
        <dbReference type="ChEBI" id="CHEBI:16526"/>
        <dbReference type="ChEBI" id="CHEBI:57305"/>
        <dbReference type="ChEBI" id="CHEBI:83099"/>
        <dbReference type="ChEBI" id="CHEBI:83143"/>
        <dbReference type="EC" id="1.4.4.2"/>
    </reaction>
</comment>
<dbReference type="Gene3D" id="3.90.1150.10">
    <property type="entry name" value="Aspartate Aminotransferase, domain 1"/>
    <property type="match status" value="1"/>
</dbReference>
<feature type="domain" description="Glycine dehydrogenase C-terminal" evidence="8">
    <location>
        <begin position="373"/>
        <end position="479"/>
    </location>
</feature>
<evidence type="ECO:0000256" key="1">
    <source>
        <dbReference type="ARBA" id="ARBA00003788"/>
    </source>
</evidence>
<dbReference type="GO" id="GO:0016594">
    <property type="term" value="F:glycine binding"/>
    <property type="evidence" value="ECO:0007669"/>
    <property type="project" value="TreeGrafter"/>
</dbReference>
<dbReference type="GO" id="GO:0030170">
    <property type="term" value="F:pyridoxal phosphate binding"/>
    <property type="evidence" value="ECO:0007669"/>
    <property type="project" value="TreeGrafter"/>
</dbReference>
<comment type="caution">
    <text evidence="10">The sequence shown here is derived from an EMBL/GenBank/DDBJ whole genome shotgun (WGS) entry which is preliminary data.</text>
</comment>
<dbReference type="NCBIfam" id="NF003346">
    <property type="entry name" value="PRK04366.1"/>
    <property type="match status" value="1"/>
</dbReference>
<dbReference type="InterPro" id="IPR020581">
    <property type="entry name" value="GDC_P"/>
</dbReference>
<evidence type="ECO:0000256" key="5">
    <source>
        <dbReference type="ARBA" id="ARBA00049026"/>
    </source>
</evidence>
<keyword evidence="3" id="KW-0663">Pyridoxal phosphate</keyword>
<protein>
    <recommendedName>
        <fullName evidence="2">glycine dehydrogenase (aminomethyl-transferring)</fullName>
        <ecNumber evidence="2">1.4.4.2</ecNumber>
    </recommendedName>
</protein>
<reference evidence="11 12" key="1">
    <citation type="submission" date="2018-08" db="EMBL/GenBank/DDBJ databases">
        <title>A genome reference for cultivated species of the human gut microbiota.</title>
        <authorList>
            <person name="Zou Y."/>
            <person name="Xue W."/>
            <person name="Luo G."/>
        </authorList>
    </citation>
    <scope>NUCLEOTIDE SEQUENCE [LARGE SCALE GENOMIC DNA]</scope>
    <source>
        <strain evidence="9 12">AF14-18</strain>
        <strain evidence="10 11">AM35-14</strain>
    </source>
</reference>
<dbReference type="Proteomes" id="UP000284543">
    <property type="component" value="Unassembled WGS sequence"/>
</dbReference>
<evidence type="ECO:0000313" key="9">
    <source>
        <dbReference type="EMBL" id="RGV77617.1"/>
    </source>
</evidence>
<dbReference type="InterPro" id="IPR049316">
    <property type="entry name" value="GDC-P_C"/>
</dbReference>
<keyword evidence="10" id="KW-0032">Aminotransferase</keyword>
<dbReference type="GO" id="GO:0008483">
    <property type="term" value="F:transaminase activity"/>
    <property type="evidence" value="ECO:0007669"/>
    <property type="project" value="UniProtKB-KW"/>
</dbReference>
<evidence type="ECO:0000313" key="11">
    <source>
        <dbReference type="Proteomes" id="UP000283975"/>
    </source>
</evidence>
<dbReference type="SUPFAM" id="SSF53383">
    <property type="entry name" value="PLP-dependent transferases"/>
    <property type="match status" value="1"/>
</dbReference>
<dbReference type="EMBL" id="QRZM01000002">
    <property type="protein sequence ID" value="RGV77617.1"/>
    <property type="molecule type" value="Genomic_DNA"/>
</dbReference>